<dbReference type="InterPro" id="IPR039425">
    <property type="entry name" value="RNA_pol_sigma-70-like"/>
</dbReference>
<dbReference type="Gene3D" id="1.10.1740.10">
    <property type="match status" value="1"/>
</dbReference>
<evidence type="ECO:0000313" key="8">
    <source>
        <dbReference type="Proteomes" id="UP000616779"/>
    </source>
</evidence>
<dbReference type="Pfam" id="PF04542">
    <property type="entry name" value="Sigma70_r2"/>
    <property type="match status" value="1"/>
</dbReference>
<dbReference type="SUPFAM" id="SSF88946">
    <property type="entry name" value="Sigma2 domain of RNA polymerase sigma factors"/>
    <property type="match status" value="1"/>
</dbReference>
<evidence type="ECO:0000256" key="3">
    <source>
        <dbReference type="ARBA" id="ARBA00023082"/>
    </source>
</evidence>
<keyword evidence="3" id="KW-0731">Sigma factor</keyword>
<comment type="caution">
    <text evidence="7">The sequence shown here is derived from an EMBL/GenBank/DDBJ whole genome shotgun (WGS) entry which is preliminary data.</text>
</comment>
<evidence type="ECO:0000259" key="6">
    <source>
        <dbReference type="Pfam" id="PF08281"/>
    </source>
</evidence>
<feature type="domain" description="RNA polymerase sigma-70 region 2" evidence="5">
    <location>
        <begin position="12"/>
        <end position="79"/>
    </location>
</feature>
<dbReference type="Proteomes" id="UP000616779">
    <property type="component" value="Unassembled WGS sequence"/>
</dbReference>
<sequence>MLNGDEAAFRELVTTYRHYLFQTIYAIVRHAKDAEDLSQDVWTRIYFSLPQYQMKGLKTWMTRIAVNRAIDFKRSASRRREEMTAEMEEPIQSSSSHPYSEHGVEHEVMLNETTELVRKKLHQIPANYHEVLTAYYIHHQSYQDIANAHGVTVKTVESKLYRAKQWLRNHWKEEEFL</sequence>
<dbReference type="SUPFAM" id="SSF88659">
    <property type="entry name" value="Sigma3 and sigma4 domains of RNA polymerase sigma factors"/>
    <property type="match status" value="1"/>
</dbReference>
<dbReference type="EMBL" id="WHOA01000069">
    <property type="protein sequence ID" value="NOU71484.1"/>
    <property type="molecule type" value="Genomic_DNA"/>
</dbReference>
<accession>A0ABX1XT58</accession>
<dbReference type="InterPro" id="IPR036388">
    <property type="entry name" value="WH-like_DNA-bd_sf"/>
</dbReference>
<reference evidence="7 8" key="1">
    <citation type="submission" date="2019-10" db="EMBL/GenBank/DDBJ databases">
        <title>Description of Paenibacillus terrestris sp. nov.</title>
        <authorList>
            <person name="Carlier A."/>
            <person name="Qi S."/>
        </authorList>
    </citation>
    <scope>NUCLEOTIDE SEQUENCE [LARGE SCALE GENOMIC DNA]</scope>
    <source>
        <strain evidence="7 8">LMG 31458</strain>
    </source>
</reference>
<dbReference type="Pfam" id="PF08281">
    <property type="entry name" value="Sigma70_r4_2"/>
    <property type="match status" value="1"/>
</dbReference>
<gene>
    <name evidence="7" type="ORF">GC098_08625</name>
</gene>
<comment type="similarity">
    <text evidence="1">Belongs to the sigma-70 factor family. ECF subfamily.</text>
</comment>
<dbReference type="PANTHER" id="PTHR43133:SF51">
    <property type="entry name" value="RNA POLYMERASE SIGMA FACTOR"/>
    <property type="match status" value="1"/>
</dbReference>
<evidence type="ECO:0000256" key="1">
    <source>
        <dbReference type="ARBA" id="ARBA00010641"/>
    </source>
</evidence>
<dbReference type="CDD" id="cd06171">
    <property type="entry name" value="Sigma70_r4"/>
    <property type="match status" value="1"/>
</dbReference>
<dbReference type="InterPro" id="IPR007627">
    <property type="entry name" value="RNA_pol_sigma70_r2"/>
</dbReference>
<dbReference type="Gene3D" id="1.10.10.10">
    <property type="entry name" value="Winged helix-like DNA-binding domain superfamily/Winged helix DNA-binding domain"/>
    <property type="match status" value="1"/>
</dbReference>
<evidence type="ECO:0000256" key="2">
    <source>
        <dbReference type="ARBA" id="ARBA00023015"/>
    </source>
</evidence>
<evidence type="ECO:0000259" key="5">
    <source>
        <dbReference type="Pfam" id="PF04542"/>
    </source>
</evidence>
<dbReference type="InterPro" id="IPR013324">
    <property type="entry name" value="RNA_pol_sigma_r3/r4-like"/>
</dbReference>
<proteinExistence type="inferred from homology"/>
<keyword evidence="4" id="KW-0804">Transcription</keyword>
<dbReference type="NCBIfam" id="TIGR02937">
    <property type="entry name" value="sigma70-ECF"/>
    <property type="match status" value="1"/>
</dbReference>
<name>A0ABX1XT58_9BACL</name>
<protein>
    <submittedName>
        <fullName evidence="7">Sigma-70 family RNA polymerase sigma factor</fullName>
    </submittedName>
</protein>
<dbReference type="InterPro" id="IPR014284">
    <property type="entry name" value="RNA_pol_sigma-70_dom"/>
</dbReference>
<feature type="domain" description="RNA polymerase sigma factor 70 region 4 type 2" evidence="6">
    <location>
        <begin position="116"/>
        <end position="167"/>
    </location>
</feature>
<evidence type="ECO:0000256" key="4">
    <source>
        <dbReference type="ARBA" id="ARBA00023163"/>
    </source>
</evidence>
<keyword evidence="2" id="KW-0805">Transcription regulation</keyword>
<keyword evidence="8" id="KW-1185">Reference proteome</keyword>
<evidence type="ECO:0000313" key="7">
    <source>
        <dbReference type="EMBL" id="NOU71484.1"/>
    </source>
</evidence>
<dbReference type="InterPro" id="IPR013249">
    <property type="entry name" value="RNA_pol_sigma70_r4_t2"/>
</dbReference>
<dbReference type="PANTHER" id="PTHR43133">
    <property type="entry name" value="RNA POLYMERASE ECF-TYPE SIGMA FACTO"/>
    <property type="match status" value="1"/>
</dbReference>
<dbReference type="InterPro" id="IPR013325">
    <property type="entry name" value="RNA_pol_sigma_r2"/>
</dbReference>
<organism evidence="7 8">
    <name type="scientific">Paenibacillus phytorum</name>
    <dbReference type="NCBI Taxonomy" id="2654977"/>
    <lineage>
        <taxon>Bacteria</taxon>
        <taxon>Bacillati</taxon>
        <taxon>Bacillota</taxon>
        <taxon>Bacilli</taxon>
        <taxon>Bacillales</taxon>
        <taxon>Paenibacillaceae</taxon>
        <taxon>Paenibacillus</taxon>
    </lineage>
</organism>